<gene>
    <name evidence="1" type="ORF">HA052_22170</name>
</gene>
<evidence type="ECO:0000313" key="1">
    <source>
        <dbReference type="EMBL" id="NHR07903.1"/>
    </source>
</evidence>
<accession>A0ABX0LF98</accession>
<protein>
    <submittedName>
        <fullName evidence="1">Phage tail protein</fullName>
    </submittedName>
</protein>
<comment type="caution">
    <text evidence="1">The sequence shown here is derived from an EMBL/GenBank/DDBJ whole genome shotgun (WGS) entry which is preliminary data.</text>
</comment>
<keyword evidence="2" id="KW-1185">Reference proteome</keyword>
<organism evidence="1 2">
    <name type="scientific">Chromobacterium fluminis</name>
    <dbReference type="NCBI Taxonomy" id="3044269"/>
    <lineage>
        <taxon>Bacteria</taxon>
        <taxon>Pseudomonadati</taxon>
        <taxon>Pseudomonadota</taxon>
        <taxon>Betaproteobacteria</taxon>
        <taxon>Neisseriales</taxon>
        <taxon>Chromobacteriaceae</taxon>
        <taxon>Chromobacterium</taxon>
    </lineage>
</organism>
<feature type="non-terminal residue" evidence="1">
    <location>
        <position position="1"/>
    </location>
</feature>
<dbReference type="InterPro" id="IPR009734">
    <property type="entry name" value="Myoviridae_GpU"/>
</dbReference>
<sequence length="165" mass="17718">KMAGAGLAGQLLKATGLASMFGDDGGAGGQGFLLELAPAKGAPFRFELGKAAYDSFARDTGFNIADQERLTRLPAQQAVAKGKDTISLRGAIYLARHGAGHIDRLRELGAALEPLTVTTGYGDYLGRWYLSRLQEEQGYLFADGAPRKQGFTLELVRYGDDYQNV</sequence>
<dbReference type="RefSeq" id="WP_166453627.1">
    <property type="nucleotide sequence ID" value="NZ_JAAOMA010000044.1"/>
</dbReference>
<reference evidence="1 2" key="1">
    <citation type="submission" date="2020-03" db="EMBL/GenBank/DDBJ databases">
        <title>Draft genome sequence of environmentally isolated cultures.</title>
        <authorList>
            <person name="Wilson H.S."/>
            <person name="De Leon M.E."/>
        </authorList>
    </citation>
    <scope>NUCLEOTIDE SEQUENCE [LARGE SCALE GENOMIC DNA]</scope>
    <source>
        <strain evidence="1 2">HSC-31F16</strain>
    </source>
</reference>
<name>A0ABX0LF98_9NEIS</name>
<evidence type="ECO:0000313" key="2">
    <source>
        <dbReference type="Proteomes" id="UP001515641"/>
    </source>
</evidence>
<dbReference type="EMBL" id="JAAOMA010000044">
    <property type="protein sequence ID" value="NHR07903.1"/>
    <property type="molecule type" value="Genomic_DNA"/>
</dbReference>
<proteinExistence type="predicted"/>
<dbReference type="Proteomes" id="UP001515641">
    <property type="component" value="Unassembled WGS sequence"/>
</dbReference>
<dbReference type="Pfam" id="PF06995">
    <property type="entry name" value="Phage_P2_GpU"/>
    <property type="match status" value="1"/>
</dbReference>